<accession>A0A2P8DJ99</accession>
<dbReference type="GO" id="GO:0005524">
    <property type="term" value="F:ATP binding"/>
    <property type="evidence" value="ECO:0007669"/>
    <property type="project" value="UniProtKB-UniRule"/>
</dbReference>
<dbReference type="Pfam" id="PF00069">
    <property type="entry name" value="Pkinase"/>
    <property type="match status" value="1"/>
</dbReference>
<dbReference type="CDD" id="cd14014">
    <property type="entry name" value="STKc_PknB_like"/>
    <property type="match status" value="1"/>
</dbReference>
<evidence type="ECO:0000256" key="3">
    <source>
        <dbReference type="ARBA" id="ARBA00022777"/>
    </source>
</evidence>
<dbReference type="EMBL" id="PYGA01000008">
    <property type="protein sequence ID" value="PSK97300.1"/>
    <property type="molecule type" value="Genomic_DNA"/>
</dbReference>
<dbReference type="Gene3D" id="1.10.510.10">
    <property type="entry name" value="Transferase(Phosphotransferase) domain 1"/>
    <property type="match status" value="1"/>
</dbReference>
<feature type="domain" description="Protein kinase" evidence="7">
    <location>
        <begin position="22"/>
        <end position="274"/>
    </location>
</feature>
<keyword evidence="1" id="KW-0808">Transferase</keyword>
<dbReference type="InterPro" id="IPR008271">
    <property type="entry name" value="Ser/Thr_kinase_AS"/>
</dbReference>
<dbReference type="PROSITE" id="PS00108">
    <property type="entry name" value="PROTEIN_KINASE_ST"/>
    <property type="match status" value="1"/>
</dbReference>
<sequence length="516" mass="53844">MTADRVRMAALTPEDPKRLGPHRLVGRIGAGGMGTVYAARGSAGGYIAVKMIHGEHVAEPGFRARFAREVHLLQRVRSTSVPSFISADPDGATPWLATEFVAGSTLQRHVQEAGPLPPGLLLALAAGVAEALLDIHDAGIAHRDLKPGNVILSADGPKVLDFGIARAAEDTGLTATGGVVGTPGWISPEQYEGHPATSRSDVFALGGLIAFAATGRNPFGFGAANVLAFRTIEDPPDLLGVPEQLAAVIAAAMAKNPPERPAIDALLPMVHRLWSGDRADSEPSGALLAELLDRHWRGLPTSPPAPPAPPRHRRLLMVGAPVAAALLTAGGLGVPTALGTAPWSKENGGNSGVGRNASTSTAPEPSRSLPPEAVAEAVNGSDYSRVQLKKGLPTIEANSGERTGYTVTVKSVEELNDGLRFSAEVAFWSASPQINSDQLTLRKIGGGHIPPSNPEPLTAEGFSPTRNFDLIYPTTEESGLITFTGGSYKEGELGNPPVSFCFEVGGDFSLDYHDCT</sequence>
<keyword evidence="4 5" id="KW-0067">ATP-binding</keyword>
<dbReference type="PROSITE" id="PS00107">
    <property type="entry name" value="PROTEIN_KINASE_ATP"/>
    <property type="match status" value="1"/>
</dbReference>
<dbReference type="SUPFAM" id="SSF56112">
    <property type="entry name" value="Protein kinase-like (PK-like)"/>
    <property type="match status" value="1"/>
</dbReference>
<feature type="binding site" evidence="5">
    <location>
        <position position="50"/>
    </location>
    <ligand>
        <name>ATP</name>
        <dbReference type="ChEBI" id="CHEBI:30616"/>
    </ligand>
</feature>
<evidence type="ECO:0000259" key="7">
    <source>
        <dbReference type="PROSITE" id="PS50011"/>
    </source>
</evidence>
<evidence type="ECO:0000256" key="2">
    <source>
        <dbReference type="ARBA" id="ARBA00022741"/>
    </source>
</evidence>
<keyword evidence="2 5" id="KW-0547">Nucleotide-binding</keyword>
<dbReference type="PROSITE" id="PS50011">
    <property type="entry name" value="PROTEIN_KINASE_DOM"/>
    <property type="match status" value="1"/>
</dbReference>
<dbReference type="InterPro" id="IPR011009">
    <property type="entry name" value="Kinase-like_dom_sf"/>
</dbReference>
<dbReference type="PANTHER" id="PTHR43289:SF34">
    <property type="entry name" value="SERINE_THREONINE-PROTEIN KINASE YBDM-RELATED"/>
    <property type="match status" value="1"/>
</dbReference>
<protein>
    <submittedName>
        <fullName evidence="8">Serine/threonine protein kinase</fullName>
    </submittedName>
</protein>
<evidence type="ECO:0000256" key="6">
    <source>
        <dbReference type="SAM" id="MobiDB-lite"/>
    </source>
</evidence>
<dbReference type="AlphaFoldDB" id="A0A2P8DJ99"/>
<evidence type="ECO:0000256" key="5">
    <source>
        <dbReference type="PROSITE-ProRule" id="PRU10141"/>
    </source>
</evidence>
<dbReference type="InterPro" id="IPR000719">
    <property type="entry name" value="Prot_kinase_dom"/>
</dbReference>
<dbReference type="GO" id="GO:0004674">
    <property type="term" value="F:protein serine/threonine kinase activity"/>
    <property type="evidence" value="ECO:0007669"/>
    <property type="project" value="UniProtKB-KW"/>
</dbReference>
<organism evidence="8 9">
    <name type="scientific">Murinocardiopsis flavida</name>
    <dbReference type="NCBI Taxonomy" id="645275"/>
    <lineage>
        <taxon>Bacteria</taxon>
        <taxon>Bacillati</taxon>
        <taxon>Actinomycetota</taxon>
        <taxon>Actinomycetes</taxon>
        <taxon>Streptosporangiales</taxon>
        <taxon>Nocardiopsidaceae</taxon>
        <taxon>Murinocardiopsis</taxon>
    </lineage>
</organism>
<keyword evidence="3 8" id="KW-0418">Kinase</keyword>
<keyword evidence="8" id="KW-0723">Serine/threonine-protein kinase</keyword>
<gene>
    <name evidence="8" type="ORF">CLV63_10818</name>
</gene>
<proteinExistence type="predicted"/>
<evidence type="ECO:0000256" key="1">
    <source>
        <dbReference type="ARBA" id="ARBA00022679"/>
    </source>
</evidence>
<dbReference type="PANTHER" id="PTHR43289">
    <property type="entry name" value="MITOGEN-ACTIVATED PROTEIN KINASE KINASE KINASE 20-RELATED"/>
    <property type="match status" value="1"/>
</dbReference>
<name>A0A2P8DJ99_9ACTN</name>
<evidence type="ECO:0000313" key="9">
    <source>
        <dbReference type="Proteomes" id="UP000240542"/>
    </source>
</evidence>
<evidence type="ECO:0000256" key="4">
    <source>
        <dbReference type="ARBA" id="ARBA00022840"/>
    </source>
</evidence>
<keyword evidence="9" id="KW-1185">Reference proteome</keyword>
<dbReference type="RefSeq" id="WP_245928769.1">
    <property type="nucleotide sequence ID" value="NZ_PYGA01000008.1"/>
</dbReference>
<comment type="caution">
    <text evidence="8">The sequence shown here is derived from an EMBL/GenBank/DDBJ whole genome shotgun (WGS) entry which is preliminary data.</text>
</comment>
<feature type="region of interest" description="Disordered" evidence="6">
    <location>
        <begin position="340"/>
        <end position="371"/>
    </location>
</feature>
<reference evidence="8 9" key="1">
    <citation type="submission" date="2018-03" db="EMBL/GenBank/DDBJ databases">
        <title>Genomic Encyclopedia of Archaeal and Bacterial Type Strains, Phase II (KMG-II): from individual species to whole genera.</title>
        <authorList>
            <person name="Goeker M."/>
        </authorList>
    </citation>
    <scope>NUCLEOTIDE SEQUENCE [LARGE SCALE GENOMIC DNA]</scope>
    <source>
        <strain evidence="8 9">DSM 45312</strain>
    </source>
</reference>
<dbReference type="Proteomes" id="UP000240542">
    <property type="component" value="Unassembled WGS sequence"/>
</dbReference>
<dbReference type="Gene3D" id="3.30.200.20">
    <property type="entry name" value="Phosphorylase Kinase, domain 1"/>
    <property type="match status" value="1"/>
</dbReference>
<evidence type="ECO:0000313" key="8">
    <source>
        <dbReference type="EMBL" id="PSK97300.1"/>
    </source>
</evidence>
<dbReference type="SMART" id="SM00220">
    <property type="entry name" value="S_TKc"/>
    <property type="match status" value="1"/>
</dbReference>
<dbReference type="InterPro" id="IPR017441">
    <property type="entry name" value="Protein_kinase_ATP_BS"/>
</dbReference>